<dbReference type="InterPro" id="IPR038709">
    <property type="entry name" value="RpoN_core-bd_sf"/>
</dbReference>
<dbReference type="PANTHER" id="PTHR32248">
    <property type="entry name" value="RNA POLYMERASE SIGMA-54 FACTOR"/>
    <property type="match status" value="1"/>
</dbReference>
<dbReference type="GO" id="GO:0000428">
    <property type="term" value="C:DNA-directed RNA polymerase complex"/>
    <property type="evidence" value="ECO:0007669"/>
    <property type="project" value="UniProtKB-KW"/>
</dbReference>
<comment type="similarity">
    <text evidence="1">Belongs to the sigma-54 factor family.</text>
</comment>
<dbReference type="InterPro" id="IPR007046">
    <property type="entry name" value="RNA_pol_sigma_54_core-bd"/>
</dbReference>
<keyword evidence="3" id="KW-0808">Transferase</keyword>
<evidence type="ECO:0000256" key="9">
    <source>
        <dbReference type="SAM" id="MobiDB-lite"/>
    </source>
</evidence>
<dbReference type="PRINTS" id="PR00045">
    <property type="entry name" value="SIGMA54FCT"/>
</dbReference>
<name>A0A3B1C6G6_9ZZZZ</name>
<evidence type="ECO:0000256" key="5">
    <source>
        <dbReference type="ARBA" id="ARBA00023015"/>
    </source>
</evidence>
<organism evidence="11">
    <name type="scientific">hydrothermal vent metagenome</name>
    <dbReference type="NCBI Taxonomy" id="652676"/>
    <lineage>
        <taxon>unclassified sequences</taxon>
        <taxon>metagenomes</taxon>
        <taxon>ecological metagenomes</taxon>
    </lineage>
</organism>
<proteinExistence type="inferred from homology"/>
<dbReference type="PANTHER" id="PTHR32248:SF4">
    <property type="entry name" value="RNA POLYMERASE SIGMA-54 FACTOR"/>
    <property type="match status" value="1"/>
</dbReference>
<feature type="domain" description="HTH cro/C1-type" evidence="10">
    <location>
        <begin position="203"/>
        <end position="216"/>
    </location>
</feature>
<dbReference type="Pfam" id="PF04552">
    <property type="entry name" value="Sigma54_DBD"/>
    <property type="match status" value="1"/>
</dbReference>
<feature type="region of interest" description="Disordered" evidence="9">
    <location>
        <begin position="1"/>
        <end position="60"/>
    </location>
</feature>
<reference evidence="11" key="1">
    <citation type="submission" date="2018-06" db="EMBL/GenBank/DDBJ databases">
        <authorList>
            <person name="Zhirakovskaya E."/>
        </authorList>
    </citation>
    <scope>NUCLEOTIDE SEQUENCE</scope>
</reference>
<evidence type="ECO:0000256" key="3">
    <source>
        <dbReference type="ARBA" id="ARBA00022679"/>
    </source>
</evidence>
<feature type="compositionally biased region" description="Acidic residues" evidence="9">
    <location>
        <begin position="16"/>
        <end position="36"/>
    </location>
</feature>
<keyword evidence="8" id="KW-0804">Transcription</keyword>
<accession>A0A3B1C6G6</accession>
<dbReference type="GO" id="GO:0016779">
    <property type="term" value="F:nucleotidyltransferase activity"/>
    <property type="evidence" value="ECO:0007669"/>
    <property type="project" value="UniProtKB-KW"/>
</dbReference>
<sequence length="450" mass="52495">ELVQAIQIEIEQNPLLEEDTETEEPEEEENNSEDETKETVFEEQTTLEKPEKEKEKESEEIDWDAYMQSDLYDGRTGEGYVEFPNLENTLRQNESIEEHLMWQLSCSSVTEEEYKLGSIIVGNINDEGYLEESLENLAEEGNLPLEEMEDALILVQSLDPPGVGARNLQECLLLQIENNGAQSSLMKDLINNHLEELDERNFKKLAKILDVSIDDIVGAMKAMRELDPKPAIQFNPDEAHYITPDLYVVKMDNEYQVYLNDDDTPRLRINSYYKSILKNKGKEKNQEREYLENKFRSALWMIKSIEQRRQTMLKVGRSLCKFQREFLDNGLNYLKPLILKDVADDIEMHESTISRVTTNKYIYTTQGLFELKYFFHSSVGSYLGNDMSSVRVKEMIRVICKDEDQSKPYTDDQIVKLLQSKNVKIARRTVTKYRKDLKIPATSKRKRLFL</sequence>
<dbReference type="PROSITE" id="PS50943">
    <property type="entry name" value="HTH_CROC1"/>
    <property type="match status" value="1"/>
</dbReference>
<keyword evidence="6" id="KW-0731">Sigma factor</keyword>
<dbReference type="PROSITE" id="PS00718">
    <property type="entry name" value="SIGMA54_2"/>
    <property type="match status" value="1"/>
</dbReference>
<keyword evidence="5" id="KW-0805">Transcription regulation</keyword>
<evidence type="ECO:0000313" key="11">
    <source>
        <dbReference type="EMBL" id="VAX19624.1"/>
    </source>
</evidence>
<keyword evidence="4" id="KW-0548">Nucleotidyltransferase</keyword>
<evidence type="ECO:0000256" key="7">
    <source>
        <dbReference type="ARBA" id="ARBA00023125"/>
    </source>
</evidence>
<dbReference type="Gene3D" id="1.10.10.60">
    <property type="entry name" value="Homeodomain-like"/>
    <property type="match status" value="1"/>
</dbReference>
<dbReference type="GO" id="GO:0001216">
    <property type="term" value="F:DNA-binding transcription activator activity"/>
    <property type="evidence" value="ECO:0007669"/>
    <property type="project" value="InterPro"/>
</dbReference>
<evidence type="ECO:0000256" key="8">
    <source>
        <dbReference type="ARBA" id="ARBA00023163"/>
    </source>
</evidence>
<dbReference type="PROSITE" id="PS50044">
    <property type="entry name" value="SIGMA54_3"/>
    <property type="match status" value="1"/>
</dbReference>
<dbReference type="EMBL" id="UOGA01000160">
    <property type="protein sequence ID" value="VAX19624.1"/>
    <property type="molecule type" value="Genomic_DNA"/>
</dbReference>
<dbReference type="GO" id="GO:0006352">
    <property type="term" value="P:DNA-templated transcription initiation"/>
    <property type="evidence" value="ECO:0007669"/>
    <property type="project" value="InterPro"/>
</dbReference>
<gene>
    <name evidence="11" type="ORF">MNBD_NITROSPINAE04-666</name>
</gene>
<dbReference type="InterPro" id="IPR001387">
    <property type="entry name" value="Cro/C1-type_HTH"/>
</dbReference>
<dbReference type="PROSITE" id="PS00717">
    <property type="entry name" value="SIGMA54_1"/>
    <property type="match status" value="1"/>
</dbReference>
<protein>
    <submittedName>
        <fullName evidence="11">RNA polymerase sigma-54 factor RpoN</fullName>
    </submittedName>
</protein>
<dbReference type="AlphaFoldDB" id="A0A3B1C6G6"/>
<evidence type="ECO:0000256" key="4">
    <source>
        <dbReference type="ARBA" id="ARBA00022695"/>
    </source>
</evidence>
<evidence type="ECO:0000256" key="6">
    <source>
        <dbReference type="ARBA" id="ARBA00023082"/>
    </source>
</evidence>
<dbReference type="InterPro" id="IPR007634">
    <property type="entry name" value="RNA_pol_sigma_54_DNA-bd"/>
</dbReference>
<keyword evidence="2" id="KW-0240">DNA-directed RNA polymerase</keyword>
<dbReference type="Gene3D" id="1.10.10.1330">
    <property type="entry name" value="RNA polymerase sigma-54 factor, core-binding domain"/>
    <property type="match status" value="1"/>
</dbReference>
<dbReference type="InterPro" id="IPR000394">
    <property type="entry name" value="RNA_pol_sigma_54"/>
</dbReference>
<dbReference type="PIRSF" id="PIRSF000774">
    <property type="entry name" value="RpoN"/>
    <property type="match status" value="1"/>
</dbReference>
<evidence type="ECO:0000256" key="2">
    <source>
        <dbReference type="ARBA" id="ARBA00022478"/>
    </source>
</evidence>
<dbReference type="NCBIfam" id="TIGR02395">
    <property type="entry name" value="rpoN_sigma"/>
    <property type="match status" value="1"/>
</dbReference>
<evidence type="ECO:0000256" key="1">
    <source>
        <dbReference type="ARBA" id="ARBA00008798"/>
    </source>
</evidence>
<feature type="non-terminal residue" evidence="11">
    <location>
        <position position="1"/>
    </location>
</feature>
<evidence type="ECO:0000259" key="10">
    <source>
        <dbReference type="PROSITE" id="PS50943"/>
    </source>
</evidence>
<keyword evidence="7" id="KW-0238">DNA-binding</keyword>
<feature type="compositionally biased region" description="Basic and acidic residues" evidence="9">
    <location>
        <begin position="46"/>
        <end position="57"/>
    </location>
</feature>
<dbReference type="Pfam" id="PF04963">
    <property type="entry name" value="Sigma54_CBD"/>
    <property type="match status" value="1"/>
</dbReference>
<dbReference type="GO" id="GO:0016987">
    <property type="term" value="F:sigma factor activity"/>
    <property type="evidence" value="ECO:0007669"/>
    <property type="project" value="UniProtKB-KW"/>
</dbReference>
<dbReference type="GO" id="GO:0003677">
    <property type="term" value="F:DNA binding"/>
    <property type="evidence" value="ECO:0007669"/>
    <property type="project" value="UniProtKB-KW"/>
</dbReference>